<dbReference type="InterPro" id="IPR003441">
    <property type="entry name" value="NAC-dom"/>
</dbReference>
<dbReference type="AlphaFoldDB" id="A0A6J0NFU2"/>
<evidence type="ECO:0000259" key="5">
    <source>
        <dbReference type="PROSITE" id="PS51005"/>
    </source>
</evidence>
<evidence type="ECO:0000256" key="3">
    <source>
        <dbReference type="ARBA" id="ARBA00023163"/>
    </source>
</evidence>
<protein>
    <submittedName>
        <fullName evidence="7">NAC domain-containing protein 92</fullName>
    </submittedName>
</protein>
<dbReference type="Gene3D" id="2.170.150.80">
    <property type="entry name" value="NAC domain"/>
    <property type="match status" value="1"/>
</dbReference>
<name>A0A6J0NFU2_RAPSA</name>
<dbReference type="InterPro" id="IPR036093">
    <property type="entry name" value="NAC_dom_sf"/>
</dbReference>
<keyword evidence="6" id="KW-1185">Reference proteome</keyword>
<sequence length="314" mass="35653">MDYEASRICEIVEDSEQIDLLPGFRFHPTDEELISHYLRPKVLNTLFSAIAIGEVDLNKVEPWDLPWKAKIGEKEWYFFCVRDRKYPTGLRTNRATKAGYWKATGKDKEIFKEKALVGMKKTLVFYEGRAPKGAKTNWVMHEYRLEGIYSTDNLPKTAKNEWVISRVFQKGADGKKMHLYQGLGSGINQVERAGLPPLMDSSFAGSLSNVTCFSDQTTVEDKSHISELKDECNLTMLGSSSTDLISNIGSLLYTDPLFMQDNSSIVKMLLDDEETKFKKSIQEFGTVENELTWHGQHLSGSTGGPVEVDCYWNF</sequence>
<evidence type="ECO:0000256" key="4">
    <source>
        <dbReference type="ARBA" id="ARBA00023242"/>
    </source>
</evidence>
<dbReference type="PANTHER" id="PTHR31744:SF209">
    <property type="entry name" value="NAC DOMAIN-CONTAINING PROTEIN 59"/>
    <property type="match status" value="1"/>
</dbReference>
<keyword evidence="2" id="KW-0238">DNA-binding</keyword>
<evidence type="ECO:0000256" key="2">
    <source>
        <dbReference type="ARBA" id="ARBA00023125"/>
    </source>
</evidence>
<dbReference type="PANTHER" id="PTHR31744">
    <property type="entry name" value="PROTEIN CUP-SHAPED COTYLEDON 2-RELATED"/>
    <property type="match status" value="1"/>
</dbReference>
<dbReference type="FunFam" id="2.170.150.80:FF:000006">
    <property type="entry name" value="NAC domain-containing protein 100-like"/>
    <property type="match status" value="1"/>
</dbReference>
<dbReference type="KEGG" id="rsz:108853746"/>
<dbReference type="Pfam" id="PF02365">
    <property type="entry name" value="NAM"/>
    <property type="match status" value="1"/>
</dbReference>
<dbReference type="GO" id="GO:0006355">
    <property type="term" value="P:regulation of DNA-templated transcription"/>
    <property type="evidence" value="ECO:0007669"/>
    <property type="project" value="InterPro"/>
</dbReference>
<dbReference type="RefSeq" id="XP_018482683.1">
    <property type="nucleotide sequence ID" value="XM_018627181.2"/>
</dbReference>
<keyword evidence="1" id="KW-0805">Transcription regulation</keyword>
<proteinExistence type="predicted"/>
<dbReference type="Proteomes" id="UP000504610">
    <property type="component" value="Chromosome 4"/>
</dbReference>
<dbReference type="GO" id="GO:0000976">
    <property type="term" value="F:transcription cis-regulatory region binding"/>
    <property type="evidence" value="ECO:0007669"/>
    <property type="project" value="UniProtKB-ARBA"/>
</dbReference>
<accession>A0A6J0NFU2</accession>
<reference evidence="6" key="1">
    <citation type="journal article" date="2019" name="Database">
        <title>The radish genome database (RadishGD): an integrated information resource for radish genomics.</title>
        <authorList>
            <person name="Yu H.J."/>
            <person name="Baek S."/>
            <person name="Lee Y.J."/>
            <person name="Cho A."/>
            <person name="Mun J.H."/>
        </authorList>
    </citation>
    <scope>NUCLEOTIDE SEQUENCE [LARGE SCALE GENOMIC DNA]</scope>
    <source>
        <strain evidence="6">cv. WK10039</strain>
    </source>
</reference>
<dbReference type="SUPFAM" id="SSF101941">
    <property type="entry name" value="NAC domain"/>
    <property type="match status" value="1"/>
</dbReference>
<gene>
    <name evidence="7" type="primary">LOC108853746</name>
</gene>
<evidence type="ECO:0000313" key="6">
    <source>
        <dbReference type="Proteomes" id="UP000504610"/>
    </source>
</evidence>
<keyword evidence="3" id="KW-0804">Transcription</keyword>
<dbReference type="GeneID" id="108853746"/>
<reference evidence="7" key="2">
    <citation type="submission" date="2025-08" db="UniProtKB">
        <authorList>
            <consortium name="RefSeq"/>
        </authorList>
    </citation>
    <scope>IDENTIFICATION</scope>
    <source>
        <tissue evidence="7">Leaf</tissue>
    </source>
</reference>
<dbReference type="OrthoDB" id="1424968at2759"/>
<organism evidence="6 7">
    <name type="scientific">Raphanus sativus</name>
    <name type="common">Radish</name>
    <name type="synonym">Raphanus raphanistrum var. sativus</name>
    <dbReference type="NCBI Taxonomy" id="3726"/>
    <lineage>
        <taxon>Eukaryota</taxon>
        <taxon>Viridiplantae</taxon>
        <taxon>Streptophyta</taxon>
        <taxon>Embryophyta</taxon>
        <taxon>Tracheophyta</taxon>
        <taxon>Spermatophyta</taxon>
        <taxon>Magnoliopsida</taxon>
        <taxon>eudicotyledons</taxon>
        <taxon>Gunneridae</taxon>
        <taxon>Pentapetalae</taxon>
        <taxon>rosids</taxon>
        <taxon>malvids</taxon>
        <taxon>Brassicales</taxon>
        <taxon>Brassicaceae</taxon>
        <taxon>Brassiceae</taxon>
        <taxon>Raphanus</taxon>
    </lineage>
</organism>
<keyword evidence="4" id="KW-0539">Nucleus</keyword>
<evidence type="ECO:0000256" key="1">
    <source>
        <dbReference type="ARBA" id="ARBA00023015"/>
    </source>
</evidence>
<evidence type="ECO:0000313" key="7">
    <source>
        <dbReference type="RefSeq" id="XP_018482683.1"/>
    </source>
</evidence>
<dbReference type="PROSITE" id="PS51005">
    <property type="entry name" value="NAC"/>
    <property type="match status" value="1"/>
</dbReference>
<feature type="domain" description="NAC" evidence="5">
    <location>
        <begin position="20"/>
        <end position="170"/>
    </location>
</feature>